<proteinExistence type="predicted"/>
<reference evidence="1 2" key="1">
    <citation type="submission" date="2018-06" db="EMBL/GenBank/DDBJ databases">
        <title>Extensive metabolic versatility and redundancy in microbially diverse, dynamic hydrothermal sediments.</title>
        <authorList>
            <person name="Dombrowski N."/>
            <person name="Teske A."/>
            <person name="Baker B.J."/>
        </authorList>
    </citation>
    <scope>NUCLEOTIDE SEQUENCE [LARGE SCALE GENOMIC DNA]</scope>
    <source>
        <strain evidence="1">B66_G16</strain>
    </source>
</reference>
<sequence>MRYASGGFEGREDQVLLILGDGARDEKVVSYVAPRFNGTKCSITSIRLPSPDMPRKTGLNALESLILLLDKFKVKRALFLIDKEHVPSIDDVKNWLIGHGCSVEERMKTSEALILNLTRGAKETVLYVAIAGREKRIEEDIESLAQQIYGQAAPKQAHRKIKKLVEKASISQISKAFKGLSTVLKALERECSI</sequence>
<accession>A0A497EPY5</accession>
<organism evidence="1 2">
    <name type="scientific">Thermoproteota archaeon</name>
    <dbReference type="NCBI Taxonomy" id="2056631"/>
    <lineage>
        <taxon>Archaea</taxon>
        <taxon>Thermoproteota</taxon>
    </lineage>
</organism>
<dbReference type="AlphaFoldDB" id="A0A497EPY5"/>
<name>A0A497EPY5_9CREN</name>
<protein>
    <submittedName>
        <fullName evidence="1">Uncharacterized protein</fullName>
    </submittedName>
</protein>
<dbReference type="EMBL" id="QMQV01000042">
    <property type="protein sequence ID" value="RLE49297.1"/>
    <property type="molecule type" value="Genomic_DNA"/>
</dbReference>
<evidence type="ECO:0000313" key="2">
    <source>
        <dbReference type="Proteomes" id="UP000278475"/>
    </source>
</evidence>
<gene>
    <name evidence="1" type="ORF">DRJ31_05475</name>
</gene>
<evidence type="ECO:0000313" key="1">
    <source>
        <dbReference type="EMBL" id="RLE49297.1"/>
    </source>
</evidence>
<dbReference type="Proteomes" id="UP000278475">
    <property type="component" value="Unassembled WGS sequence"/>
</dbReference>
<comment type="caution">
    <text evidence="1">The sequence shown here is derived from an EMBL/GenBank/DDBJ whole genome shotgun (WGS) entry which is preliminary data.</text>
</comment>